<evidence type="ECO:0000313" key="3">
    <source>
        <dbReference type="Proteomes" id="UP000001940"/>
    </source>
</evidence>
<dbReference type="PhylomeDB" id="Q7YX34"/>
<dbReference type="PANTHER" id="PTHR35182">
    <property type="entry name" value="PROTEIN CBG13762"/>
    <property type="match status" value="1"/>
</dbReference>
<dbReference type="EMBL" id="BX284601">
    <property type="protein sequence ID" value="CAE17793.1"/>
    <property type="molecule type" value="Genomic_DNA"/>
</dbReference>
<evidence type="ECO:0000313" key="2">
    <source>
        <dbReference type="EMBL" id="CAE17793.1"/>
    </source>
</evidence>
<keyword evidence="3" id="KW-1185">Reference proteome</keyword>
<name>Q7YX34_CAEEL</name>
<reference evidence="2 3" key="1">
    <citation type="journal article" date="1998" name="Science">
        <title>Genome sequence of the nematode C. elegans: a platform for investigating biology.</title>
        <authorList>
            <consortium name="The C. elegans sequencing consortium"/>
            <person name="Sulson J.E."/>
            <person name="Waterston R."/>
        </authorList>
    </citation>
    <scope>NUCLEOTIDE SEQUENCE [LARGE SCALE GENOMIC DNA]</scope>
    <source>
        <strain evidence="2 3">Bristol N2</strain>
    </source>
</reference>
<protein>
    <submittedName>
        <fullName evidence="2">Secreted protein</fullName>
    </submittedName>
</protein>
<dbReference type="InParanoid" id="Q7YX34"/>
<organism evidence="2 3">
    <name type="scientific">Caenorhabditis elegans</name>
    <dbReference type="NCBI Taxonomy" id="6239"/>
    <lineage>
        <taxon>Eukaryota</taxon>
        <taxon>Metazoa</taxon>
        <taxon>Ecdysozoa</taxon>
        <taxon>Nematoda</taxon>
        <taxon>Chromadorea</taxon>
        <taxon>Rhabditida</taxon>
        <taxon>Rhabditina</taxon>
        <taxon>Rhabditomorpha</taxon>
        <taxon>Rhabditoidea</taxon>
        <taxon>Rhabditidae</taxon>
        <taxon>Peloderinae</taxon>
        <taxon>Caenorhabditis</taxon>
    </lineage>
</organism>
<dbReference type="Gene3D" id="2.60.40.10">
    <property type="entry name" value="Immunoglobulins"/>
    <property type="match status" value="1"/>
</dbReference>
<dbReference type="AlphaFoldDB" id="Q7YX34"/>
<feature type="chain" id="PRO_5004294977" evidence="1">
    <location>
        <begin position="21"/>
        <end position="127"/>
    </location>
</feature>
<keyword evidence="1" id="KW-0732">Signal</keyword>
<evidence type="ECO:0000256" key="1">
    <source>
        <dbReference type="SAM" id="SignalP"/>
    </source>
</evidence>
<dbReference type="PaxDb" id="6239-F22D6.15"/>
<dbReference type="OMA" id="DYKDEEH"/>
<dbReference type="Proteomes" id="UP000001940">
    <property type="component" value="Chromosome I"/>
</dbReference>
<dbReference type="eggNOG" id="ENOG502TI53">
    <property type="taxonomic scope" value="Eukaryota"/>
</dbReference>
<sequence>MFRLVVLTICFNVLVFIVSAQSTETILAKLGANATIPLPVSPNYRRIVKNADYKDEEHIYRVCNGKNKKTCGFWENVKTKKKVTGSTNYNKKQKALTVKNLKESDFGDYMTGNKKVVKNLHKLIVKG</sequence>
<dbReference type="Bgee" id="WBGene00009056">
    <property type="expression patterns" value="Expressed in larva and 2 other cell types or tissues"/>
</dbReference>
<dbReference type="OrthoDB" id="5781203at2759"/>
<dbReference type="RefSeq" id="NP_001021404.1">
    <property type="nucleotide sequence ID" value="NM_001026233.5"/>
</dbReference>
<dbReference type="UCSC" id="F22D6.15">
    <property type="organism name" value="c. elegans"/>
</dbReference>
<dbReference type="AGR" id="WB:WBGene00009056"/>
<dbReference type="KEGG" id="cel:CELE_F22D6.15"/>
<feature type="signal peptide" evidence="1">
    <location>
        <begin position="1"/>
        <end position="20"/>
    </location>
</feature>
<dbReference type="PANTHER" id="PTHR35182:SF6">
    <property type="entry name" value="SECRETED PROTEIN"/>
    <property type="match status" value="1"/>
</dbReference>
<dbReference type="CTD" id="3565467"/>
<dbReference type="GeneID" id="3565467"/>
<gene>
    <name evidence="2" type="ORF">CELE_F22D6.15</name>
    <name evidence="2 4" type="ORF">F22D6.15</name>
</gene>
<dbReference type="WormBase" id="F22D6.15">
    <property type="protein sequence ID" value="CE34825"/>
    <property type="gene ID" value="WBGene00009056"/>
</dbReference>
<proteinExistence type="predicted"/>
<dbReference type="HOGENOM" id="CLU_154796_1_0_1"/>
<dbReference type="InterPro" id="IPR013783">
    <property type="entry name" value="Ig-like_fold"/>
</dbReference>
<evidence type="ECO:0000313" key="4">
    <source>
        <dbReference type="WormBase" id="F22D6.15"/>
    </source>
</evidence>
<dbReference type="SMR" id="Q7YX34"/>
<dbReference type="FunCoup" id="Q7YX34">
    <property type="interactions" value="105"/>
</dbReference>
<accession>Q7YX34</accession>